<evidence type="ECO:0008006" key="3">
    <source>
        <dbReference type="Google" id="ProtNLM"/>
    </source>
</evidence>
<protein>
    <recommendedName>
        <fullName evidence="3">Transcriptional regulator, AbiEi antitoxin, Type IV TA system</fullName>
    </recommendedName>
</protein>
<evidence type="ECO:0000313" key="2">
    <source>
        <dbReference type="Proteomes" id="UP000198327"/>
    </source>
</evidence>
<dbReference type="EMBL" id="FZOW01000012">
    <property type="protein sequence ID" value="SNT25129.1"/>
    <property type="molecule type" value="Genomic_DNA"/>
</dbReference>
<reference evidence="2" key="1">
    <citation type="submission" date="2017-06" db="EMBL/GenBank/DDBJ databases">
        <authorList>
            <person name="Varghese N."/>
            <person name="Submissions S."/>
        </authorList>
    </citation>
    <scope>NUCLEOTIDE SEQUENCE [LARGE SCALE GENOMIC DNA]</scope>
    <source>
        <strain evidence="2">JCM 23211</strain>
    </source>
</reference>
<keyword evidence="2" id="KW-1185">Reference proteome</keyword>
<dbReference type="Proteomes" id="UP000198327">
    <property type="component" value="Unassembled WGS sequence"/>
</dbReference>
<gene>
    <name evidence="1" type="ORF">SAMN05421642_11219</name>
</gene>
<name>A0A239L628_9NOCA</name>
<organism evidence="1 2">
    <name type="scientific">Rhodococcoides kyotonense</name>
    <dbReference type="NCBI Taxonomy" id="398843"/>
    <lineage>
        <taxon>Bacteria</taxon>
        <taxon>Bacillati</taxon>
        <taxon>Actinomycetota</taxon>
        <taxon>Actinomycetes</taxon>
        <taxon>Mycobacteriales</taxon>
        <taxon>Nocardiaceae</taxon>
        <taxon>Rhodococcoides</taxon>
    </lineage>
</organism>
<evidence type="ECO:0000313" key="1">
    <source>
        <dbReference type="EMBL" id="SNT25129.1"/>
    </source>
</evidence>
<dbReference type="AlphaFoldDB" id="A0A239L628"/>
<accession>A0A239L628</accession>
<proteinExistence type="predicted"/>
<sequence>MFYARMKRGDWADDNYSALRAKAKNQVIRTSVLRAMGVGAKTIGDRTSGGPWQRILPGLVVLHNGRPTVAQRQTAAVMYGGSDSMLTGRAGLNLHGFGTKFQANDVGLLIPHRQHRKDASFVVVERTWQSPEATTISGLPVAPLNRCLLDAARKMVDEKACTALVAEVLQRGAADVDTLLEELDTGCGRGSAMPRRVLRELSTGAHSVAEVEARELCRLAGLPRMVSNWVILSESGEFIAIADDWEDTVAFALEVESFEHHSSPVAFDETLQRRAKMQNNGIVIAAVTPRSIRSQPEVVTEHIRCAYQQAKQRPRPNVRAIPLAQWRQEAS</sequence>